<dbReference type="InParanoid" id="A0A1X2H537"/>
<dbReference type="AlphaFoldDB" id="A0A1X2H537"/>
<evidence type="ECO:0000256" key="1">
    <source>
        <dbReference type="SAM" id="SignalP"/>
    </source>
</evidence>
<reference evidence="2 3" key="1">
    <citation type="submission" date="2016-07" db="EMBL/GenBank/DDBJ databases">
        <title>Pervasive Adenine N6-methylation of Active Genes in Fungi.</title>
        <authorList>
            <consortium name="DOE Joint Genome Institute"/>
            <person name="Mondo S.J."/>
            <person name="Dannebaum R.O."/>
            <person name="Kuo R.C."/>
            <person name="Labutti K."/>
            <person name="Haridas S."/>
            <person name="Kuo A."/>
            <person name="Salamov A."/>
            <person name="Ahrendt S.R."/>
            <person name="Lipzen A."/>
            <person name="Sullivan W."/>
            <person name="Andreopoulos W.B."/>
            <person name="Clum A."/>
            <person name="Lindquist E."/>
            <person name="Daum C."/>
            <person name="Ramamoorthy G.K."/>
            <person name="Gryganskyi A."/>
            <person name="Culley D."/>
            <person name="Magnuson J.K."/>
            <person name="James T.Y."/>
            <person name="O'Malley M.A."/>
            <person name="Stajich J.E."/>
            <person name="Spatafora J.W."/>
            <person name="Visel A."/>
            <person name="Grigoriev I.V."/>
        </authorList>
    </citation>
    <scope>NUCLEOTIDE SEQUENCE [LARGE SCALE GENOMIC DNA]</scope>
    <source>
        <strain evidence="2 3">NRRL 2496</strain>
    </source>
</reference>
<keyword evidence="1" id="KW-0732">Signal</keyword>
<proteinExistence type="predicted"/>
<protein>
    <submittedName>
        <fullName evidence="2">Uncharacterized protein</fullName>
    </submittedName>
</protein>
<evidence type="ECO:0000313" key="3">
    <source>
        <dbReference type="Proteomes" id="UP000242180"/>
    </source>
</evidence>
<dbReference type="EMBL" id="MCGN01000009">
    <property type="protein sequence ID" value="ORY93519.1"/>
    <property type="molecule type" value="Genomic_DNA"/>
</dbReference>
<sequence>MKVLSALTILGFATATLADFLPELQGAPSSQHVKERIAPPPGAKLYDVWYAKGNRIYQCNPERTGFQHWYNVQTHAFLYPTQDVQAPYERPGQEIGQLAAMPLNGTEADPMDTYPVIYHYPDGSWVGTSRPLATTTKEEGRVERGDAKNLDDHLEPATYTSDDGYLSHAKYVVRLNSIDGSVPAADTCTTKGLVVNKPFTAYFMFYTDDQGMQNLRREQVQWRKMVNGEFPQH</sequence>
<organism evidence="2 3">
    <name type="scientific">Syncephalastrum racemosum</name>
    <name type="common">Filamentous fungus</name>
    <dbReference type="NCBI Taxonomy" id="13706"/>
    <lineage>
        <taxon>Eukaryota</taxon>
        <taxon>Fungi</taxon>
        <taxon>Fungi incertae sedis</taxon>
        <taxon>Mucoromycota</taxon>
        <taxon>Mucoromycotina</taxon>
        <taxon>Mucoromycetes</taxon>
        <taxon>Mucorales</taxon>
        <taxon>Syncephalastraceae</taxon>
        <taxon>Syncephalastrum</taxon>
    </lineage>
</organism>
<gene>
    <name evidence="2" type="ORF">BCR43DRAFT_527058</name>
</gene>
<dbReference type="OrthoDB" id="1859733at2759"/>
<comment type="caution">
    <text evidence="2">The sequence shown here is derived from an EMBL/GenBank/DDBJ whole genome shotgun (WGS) entry which is preliminary data.</text>
</comment>
<dbReference type="OMA" id="LYDVWYA"/>
<dbReference type="Pfam" id="PF11937">
    <property type="entry name" value="DUF3455"/>
    <property type="match status" value="1"/>
</dbReference>
<feature type="chain" id="PRO_5012642945" evidence="1">
    <location>
        <begin position="19"/>
        <end position="233"/>
    </location>
</feature>
<dbReference type="InterPro" id="IPR021851">
    <property type="entry name" value="DUF3455"/>
</dbReference>
<accession>A0A1X2H537</accession>
<dbReference type="Proteomes" id="UP000242180">
    <property type="component" value="Unassembled WGS sequence"/>
</dbReference>
<name>A0A1X2H537_SYNRA</name>
<keyword evidence="3" id="KW-1185">Reference proteome</keyword>
<feature type="signal peptide" evidence="1">
    <location>
        <begin position="1"/>
        <end position="18"/>
    </location>
</feature>
<evidence type="ECO:0000313" key="2">
    <source>
        <dbReference type="EMBL" id="ORY93519.1"/>
    </source>
</evidence>